<dbReference type="PANTHER" id="PTHR15889">
    <property type="entry name" value="MITOCHONDRIAL RIBOSOMAL PROTEIN L37"/>
    <property type="match status" value="1"/>
</dbReference>
<evidence type="ECO:0000256" key="4">
    <source>
        <dbReference type="ARBA" id="ARBA00023128"/>
    </source>
</evidence>
<dbReference type="InterPro" id="IPR010793">
    <property type="entry name" value="Ribosomal_mL37/mL65"/>
</dbReference>
<proteinExistence type="inferred from homology"/>
<dbReference type="InterPro" id="IPR052482">
    <property type="entry name" value="mtLSU_mL37"/>
</dbReference>
<comment type="subcellular location">
    <subcellularLocation>
        <location evidence="1">Mitochondrion</location>
    </subcellularLocation>
</comment>
<dbReference type="EMBL" id="CALNXK010000171">
    <property type="protein sequence ID" value="CAH3172284.1"/>
    <property type="molecule type" value="Genomic_DNA"/>
</dbReference>
<name>A0ABN8QZ00_9CNID</name>
<evidence type="ECO:0000313" key="9">
    <source>
        <dbReference type="EMBL" id="CAH3172284.1"/>
    </source>
</evidence>
<evidence type="ECO:0000256" key="3">
    <source>
        <dbReference type="ARBA" id="ARBA00022980"/>
    </source>
</evidence>
<dbReference type="Proteomes" id="UP001159405">
    <property type="component" value="Unassembled WGS sequence"/>
</dbReference>
<comment type="similarity">
    <text evidence="6">Belongs to the mitochondrion-specific ribosomal protein mL37 family.</text>
</comment>
<protein>
    <recommendedName>
        <fullName evidence="7">Large ribosomal subunit protein mL37</fullName>
    </recommendedName>
    <alternativeName>
        <fullName evidence="8">39S ribosomal protein L37, mitochondrial</fullName>
    </alternativeName>
</protein>
<sequence length="385" mass="43618">MAKIGCGWEEILLVSKTTKPRNNKETGNGDPVSHLEEFKMAAVRMRAKLNRLLPYFLGKKDYCVSANTKPYVYHPQSRTLEPENQTLYLTKTLEMGDISTCLQSSHLDLSTREDMMSKFRQNVIQTRLINHEGDHATRDMNALPLMQNMLRVMWSYSGSFPRLLETSLTYKPRVSVSYKRGDTDLLISGNLGFLLSSKHQLKQVEDTAEVKRTEQVSLEKPEIISPVFNLNKARTTQKLDTGFYDGSPFPYPHTLFIVSTNRKWTTSDLVAQGVMFTFGRLAAEALNNGASLGDTLEKPLTAQCIASDGIRLSFLSYQLNTLDFVSDSGIKNMVWISPGLFMYNKAVIHETPGTRKKDPPTYEIELHGFNEECFEIFVRMILNGS</sequence>
<evidence type="ECO:0000256" key="2">
    <source>
        <dbReference type="ARBA" id="ARBA00022946"/>
    </source>
</evidence>
<evidence type="ECO:0000256" key="6">
    <source>
        <dbReference type="ARBA" id="ARBA00037985"/>
    </source>
</evidence>
<evidence type="ECO:0000256" key="1">
    <source>
        <dbReference type="ARBA" id="ARBA00004173"/>
    </source>
</evidence>
<reference evidence="9 10" key="1">
    <citation type="submission" date="2022-05" db="EMBL/GenBank/DDBJ databases">
        <authorList>
            <consortium name="Genoscope - CEA"/>
            <person name="William W."/>
        </authorList>
    </citation>
    <scope>NUCLEOTIDE SEQUENCE [LARGE SCALE GENOMIC DNA]</scope>
</reference>
<evidence type="ECO:0000256" key="7">
    <source>
        <dbReference type="ARBA" id="ARBA00039442"/>
    </source>
</evidence>
<gene>
    <name evidence="9" type="ORF">PLOB_00012810</name>
</gene>
<keyword evidence="10" id="KW-1185">Reference proteome</keyword>
<organism evidence="9 10">
    <name type="scientific">Porites lobata</name>
    <dbReference type="NCBI Taxonomy" id="104759"/>
    <lineage>
        <taxon>Eukaryota</taxon>
        <taxon>Metazoa</taxon>
        <taxon>Cnidaria</taxon>
        <taxon>Anthozoa</taxon>
        <taxon>Hexacorallia</taxon>
        <taxon>Scleractinia</taxon>
        <taxon>Fungiina</taxon>
        <taxon>Poritidae</taxon>
        <taxon>Porites</taxon>
    </lineage>
</organism>
<evidence type="ECO:0000256" key="5">
    <source>
        <dbReference type="ARBA" id="ARBA00023274"/>
    </source>
</evidence>
<dbReference type="Pfam" id="PF07147">
    <property type="entry name" value="PDCD9"/>
    <property type="match status" value="1"/>
</dbReference>
<keyword evidence="5" id="KW-0687">Ribonucleoprotein</keyword>
<evidence type="ECO:0000256" key="8">
    <source>
        <dbReference type="ARBA" id="ARBA00041617"/>
    </source>
</evidence>
<keyword evidence="4" id="KW-0496">Mitochondrion</keyword>
<keyword evidence="2" id="KW-0809">Transit peptide</keyword>
<accession>A0ABN8QZ00</accession>
<keyword evidence="3" id="KW-0689">Ribosomal protein</keyword>
<comment type="caution">
    <text evidence="9">The sequence shown here is derived from an EMBL/GenBank/DDBJ whole genome shotgun (WGS) entry which is preliminary data.</text>
</comment>
<dbReference type="PANTHER" id="PTHR15889:SF2">
    <property type="entry name" value="LARGE RIBOSOMAL SUBUNIT PROTEIN ML37"/>
    <property type="match status" value="1"/>
</dbReference>
<evidence type="ECO:0000313" key="10">
    <source>
        <dbReference type="Proteomes" id="UP001159405"/>
    </source>
</evidence>